<dbReference type="Proteomes" id="UP001549313">
    <property type="component" value="Unassembled WGS sequence"/>
</dbReference>
<protein>
    <submittedName>
        <fullName evidence="3">Transmembrane sensor</fullName>
    </submittedName>
</protein>
<dbReference type="PANTHER" id="PTHR30273:SF2">
    <property type="entry name" value="PROTEIN FECR"/>
    <property type="match status" value="1"/>
</dbReference>
<name>A0ABV2R721_9CAUL</name>
<proteinExistence type="predicted"/>
<dbReference type="InterPro" id="IPR012373">
    <property type="entry name" value="Ferrdict_sens_TM"/>
</dbReference>
<dbReference type="PANTHER" id="PTHR30273">
    <property type="entry name" value="PERIPLASMIC SIGNAL SENSOR AND SIGMA FACTOR ACTIVATOR FECR-RELATED"/>
    <property type="match status" value="1"/>
</dbReference>
<keyword evidence="1" id="KW-0472">Membrane</keyword>
<gene>
    <name evidence="3" type="ORF">ABIE19_000134</name>
</gene>
<sequence length="335" mass="35787">MSAPGLPDPDLLEAAAERLLRAEQAADPTADAALHAWLAEDPGRRAAFDAVAETDHLMALYAEEAQMAELRRGALRARPARALARWAGLAAGLSVLAVGGWAAWQASGFAPHVFDLPGVEQTRTALYRTAADERTTVALADGSVIALNADTLVETTYDRRSRTARLLRGQALFSVAHDPSRPFDVLAEGRRVTAVGTEFDVLVLPDGVRVAMLDGAVRVSGDRPGPEQTLSAGEVMIAPREGPVVVRKADAKRLAGWREGVVYFEETPLSEAVVEMNRYARNRIVVADARAGALRVSGAFRIAEADAFAQAMTEIFPLSLKRSGDGRAVLSSTKP</sequence>
<dbReference type="Gene3D" id="3.55.50.30">
    <property type="match status" value="1"/>
</dbReference>
<evidence type="ECO:0000313" key="3">
    <source>
        <dbReference type="EMBL" id="MET4682225.1"/>
    </source>
</evidence>
<feature type="transmembrane region" description="Helical" evidence="1">
    <location>
        <begin position="82"/>
        <end position="104"/>
    </location>
</feature>
<comment type="caution">
    <text evidence="3">The sequence shown here is derived from an EMBL/GenBank/DDBJ whole genome shotgun (WGS) entry which is preliminary data.</text>
</comment>
<dbReference type="PIRSF" id="PIRSF018266">
    <property type="entry name" value="FecR"/>
    <property type="match status" value="1"/>
</dbReference>
<dbReference type="Gene3D" id="2.60.120.1440">
    <property type="match status" value="1"/>
</dbReference>
<evidence type="ECO:0000313" key="4">
    <source>
        <dbReference type="Proteomes" id="UP001549313"/>
    </source>
</evidence>
<feature type="domain" description="FecR protein" evidence="2">
    <location>
        <begin position="127"/>
        <end position="218"/>
    </location>
</feature>
<organism evidence="3 4">
    <name type="scientific">Brevundimonas faecalis</name>
    <dbReference type="NCBI Taxonomy" id="947378"/>
    <lineage>
        <taxon>Bacteria</taxon>
        <taxon>Pseudomonadati</taxon>
        <taxon>Pseudomonadota</taxon>
        <taxon>Alphaproteobacteria</taxon>
        <taxon>Caulobacterales</taxon>
        <taxon>Caulobacteraceae</taxon>
        <taxon>Brevundimonas</taxon>
    </lineage>
</organism>
<evidence type="ECO:0000256" key="1">
    <source>
        <dbReference type="SAM" id="Phobius"/>
    </source>
</evidence>
<dbReference type="RefSeq" id="WP_354087184.1">
    <property type="nucleotide sequence ID" value="NZ_JBEPTF010000001.1"/>
</dbReference>
<evidence type="ECO:0000259" key="2">
    <source>
        <dbReference type="Pfam" id="PF04773"/>
    </source>
</evidence>
<dbReference type="EMBL" id="JBEPTF010000001">
    <property type="protein sequence ID" value="MET4682225.1"/>
    <property type="molecule type" value="Genomic_DNA"/>
</dbReference>
<accession>A0ABV2R721</accession>
<keyword evidence="4" id="KW-1185">Reference proteome</keyword>
<dbReference type="Pfam" id="PF04773">
    <property type="entry name" value="FecR"/>
    <property type="match status" value="1"/>
</dbReference>
<keyword evidence="1" id="KW-1133">Transmembrane helix</keyword>
<reference evidence="3 4" key="1">
    <citation type="submission" date="2024-06" db="EMBL/GenBank/DDBJ databases">
        <title>Sorghum-associated microbial communities from plants grown in Nebraska, USA.</title>
        <authorList>
            <person name="Schachtman D."/>
        </authorList>
    </citation>
    <scope>NUCLEOTIDE SEQUENCE [LARGE SCALE GENOMIC DNA]</scope>
    <source>
        <strain evidence="3 4">2814</strain>
    </source>
</reference>
<keyword evidence="1 3" id="KW-0812">Transmembrane</keyword>
<dbReference type="InterPro" id="IPR006860">
    <property type="entry name" value="FecR"/>
</dbReference>